<comment type="subcellular location">
    <subcellularLocation>
        <location evidence="1">Membrane</location>
        <topology evidence="1">Multi-pass membrane protein</topology>
    </subcellularLocation>
</comment>
<evidence type="ECO:0000313" key="11">
    <source>
        <dbReference type="Proteomes" id="UP000749559"/>
    </source>
</evidence>
<name>A0A8S4N4J3_OWEFU</name>
<sequence length="654" mass="72824">MLQCLLLLCLVTTRALCEDEPNLGGGKGREGWIDPGDMLLDLDSIPGSSHKPNKYVESEKEIVPEEMSDIVQNCMKYKDQLQPVLCDKICKDANGDVLSSASDGSGCPECTECNKGTCDMFFKQYINRLLLHFNTKLQEGDSTVYDMTVKLTSSDMAALTKYAKSDQGNVQDANSALGQMIVKVTQRESSVLEPETWSFEETFGLQFQTVLQVLCAVTLALVCVYLSVKIHLQITMLQLFGKLVALLFFISIPWNWVHLYKMAVAKKMAEAVKNIPAECRPSDMSWHHSLGSWFKDLFTFQEDECVQYHEALLVNPILEVAPTQAIAVTFTKFLLEPVKYIGESVGDFFKHLLKDMPVQLAPFVLAFVVITLILMIIMTFGYRIRLPFFFSLERDSPKVDSGSDTKELKQMAEKQNVQLMEVQKTLALLQQSQNPSVTFADSKSQMAIDNCGPSEPHALEYSKNMQNRKVKKNQKSNILSTLPATACKKNESPPIQEQQADSSDQCVISRRKRSEETVDTKHAESDDSFEDITKESADILVDISDCEVNDEKIEFEQSGESLSDSGNKTDPSNEDNTSDALPSLTINTQRIPEVNSAHGEGKVSPTRKTPRSMLPTAKSIPTPSRIKPPKVHSGIPKRGVENIVAKSSSNVSLD</sequence>
<feature type="chain" id="PRO_5035949395" description="Chloride channel CLIC-like protein 1" evidence="9">
    <location>
        <begin position="18"/>
        <end position="654"/>
    </location>
</feature>
<dbReference type="PANTHER" id="PTHR34093">
    <property type="entry name" value="CHLORIDE CHANNEL CLIC-LIKE PROTEIN 1"/>
    <property type="match status" value="1"/>
</dbReference>
<dbReference type="PANTHER" id="PTHR34093:SF1">
    <property type="entry name" value="CHLORIDE CHANNEL CLIC-LIKE PROTEIN 1"/>
    <property type="match status" value="1"/>
</dbReference>
<dbReference type="AlphaFoldDB" id="A0A8S4N4J3"/>
<feature type="compositionally biased region" description="Polar residues" evidence="7">
    <location>
        <begin position="645"/>
        <end position="654"/>
    </location>
</feature>
<feature type="compositionally biased region" description="Polar residues" evidence="7">
    <location>
        <begin position="493"/>
        <end position="506"/>
    </location>
</feature>
<protein>
    <recommendedName>
        <fullName evidence="3">Chloride channel CLIC-like protein 1</fullName>
    </recommendedName>
</protein>
<reference evidence="10" key="1">
    <citation type="submission" date="2022-03" db="EMBL/GenBank/DDBJ databases">
        <authorList>
            <person name="Martin C."/>
        </authorList>
    </citation>
    <scope>NUCLEOTIDE SEQUENCE</scope>
</reference>
<feature type="compositionally biased region" description="Polar residues" evidence="7">
    <location>
        <begin position="558"/>
        <end position="571"/>
    </location>
</feature>
<comment type="similarity">
    <text evidence="2">Belongs to the chloride channel MCLC family.</text>
</comment>
<keyword evidence="6 8" id="KW-0472">Membrane</keyword>
<keyword evidence="4 8" id="KW-0812">Transmembrane</keyword>
<dbReference type="GO" id="GO:0016020">
    <property type="term" value="C:membrane"/>
    <property type="evidence" value="ECO:0007669"/>
    <property type="project" value="UniProtKB-SubCell"/>
</dbReference>
<evidence type="ECO:0000256" key="4">
    <source>
        <dbReference type="ARBA" id="ARBA00022692"/>
    </source>
</evidence>
<comment type="caution">
    <text evidence="10">The sequence shown here is derived from an EMBL/GenBank/DDBJ whole genome shotgun (WGS) entry which is preliminary data.</text>
</comment>
<feature type="transmembrane region" description="Helical" evidence="8">
    <location>
        <begin position="360"/>
        <end position="382"/>
    </location>
</feature>
<dbReference type="GO" id="GO:0005254">
    <property type="term" value="F:chloride channel activity"/>
    <property type="evidence" value="ECO:0007669"/>
    <property type="project" value="TreeGrafter"/>
</dbReference>
<dbReference type="InterPro" id="IPR009231">
    <property type="entry name" value="Chloride_chnl_CLIC-like"/>
</dbReference>
<gene>
    <name evidence="10" type="ORF">OFUS_LOCUS2736</name>
</gene>
<feature type="region of interest" description="Disordered" evidence="7">
    <location>
        <begin position="488"/>
        <end position="530"/>
    </location>
</feature>
<dbReference type="Proteomes" id="UP000749559">
    <property type="component" value="Unassembled WGS sequence"/>
</dbReference>
<evidence type="ECO:0000256" key="6">
    <source>
        <dbReference type="ARBA" id="ARBA00023136"/>
    </source>
</evidence>
<evidence type="ECO:0000256" key="7">
    <source>
        <dbReference type="SAM" id="MobiDB-lite"/>
    </source>
</evidence>
<dbReference type="EMBL" id="CAIIXF020000001">
    <property type="protein sequence ID" value="CAH1775435.1"/>
    <property type="molecule type" value="Genomic_DNA"/>
</dbReference>
<evidence type="ECO:0000256" key="3">
    <source>
        <dbReference type="ARBA" id="ARBA00015571"/>
    </source>
</evidence>
<feature type="signal peptide" evidence="9">
    <location>
        <begin position="1"/>
        <end position="17"/>
    </location>
</feature>
<evidence type="ECO:0000256" key="8">
    <source>
        <dbReference type="SAM" id="Phobius"/>
    </source>
</evidence>
<evidence type="ECO:0000313" key="10">
    <source>
        <dbReference type="EMBL" id="CAH1775435.1"/>
    </source>
</evidence>
<dbReference type="OrthoDB" id="10037397at2759"/>
<keyword evidence="11" id="KW-1185">Reference proteome</keyword>
<organism evidence="10 11">
    <name type="scientific">Owenia fusiformis</name>
    <name type="common">Polychaete worm</name>
    <dbReference type="NCBI Taxonomy" id="6347"/>
    <lineage>
        <taxon>Eukaryota</taxon>
        <taxon>Metazoa</taxon>
        <taxon>Spiralia</taxon>
        <taxon>Lophotrochozoa</taxon>
        <taxon>Annelida</taxon>
        <taxon>Polychaeta</taxon>
        <taxon>Sedentaria</taxon>
        <taxon>Canalipalpata</taxon>
        <taxon>Sabellida</taxon>
        <taxon>Oweniida</taxon>
        <taxon>Oweniidae</taxon>
        <taxon>Owenia</taxon>
    </lineage>
</organism>
<evidence type="ECO:0000256" key="1">
    <source>
        <dbReference type="ARBA" id="ARBA00004141"/>
    </source>
</evidence>
<evidence type="ECO:0000256" key="5">
    <source>
        <dbReference type="ARBA" id="ARBA00022989"/>
    </source>
</evidence>
<keyword evidence="5 8" id="KW-1133">Transmembrane helix</keyword>
<feature type="compositionally biased region" description="Basic and acidic residues" evidence="7">
    <location>
        <begin position="513"/>
        <end position="530"/>
    </location>
</feature>
<proteinExistence type="inferred from homology"/>
<accession>A0A8S4N4J3</accession>
<feature type="transmembrane region" description="Helical" evidence="8">
    <location>
        <begin position="239"/>
        <end position="257"/>
    </location>
</feature>
<dbReference type="Pfam" id="PF05934">
    <property type="entry name" value="MCLC"/>
    <property type="match status" value="1"/>
</dbReference>
<evidence type="ECO:0000256" key="2">
    <source>
        <dbReference type="ARBA" id="ARBA00005944"/>
    </source>
</evidence>
<feature type="region of interest" description="Disordered" evidence="7">
    <location>
        <begin position="554"/>
        <end position="654"/>
    </location>
</feature>
<evidence type="ECO:0000256" key="9">
    <source>
        <dbReference type="SAM" id="SignalP"/>
    </source>
</evidence>
<keyword evidence="9" id="KW-0732">Signal</keyword>
<feature type="compositionally biased region" description="Polar residues" evidence="7">
    <location>
        <begin position="578"/>
        <end position="590"/>
    </location>
</feature>
<dbReference type="GO" id="GO:0005783">
    <property type="term" value="C:endoplasmic reticulum"/>
    <property type="evidence" value="ECO:0007669"/>
    <property type="project" value="TreeGrafter"/>
</dbReference>